<dbReference type="Pfam" id="PF00425">
    <property type="entry name" value="Chorismate_bind"/>
    <property type="match status" value="1"/>
</dbReference>
<dbReference type="InterPro" id="IPR015890">
    <property type="entry name" value="Chorismate_C"/>
</dbReference>
<dbReference type="EMBL" id="MAAX01000098">
    <property type="protein sequence ID" value="OUS16013.1"/>
    <property type="molecule type" value="Genomic_DNA"/>
</dbReference>
<evidence type="ECO:0000256" key="3">
    <source>
        <dbReference type="ARBA" id="ARBA00012824"/>
    </source>
</evidence>
<evidence type="ECO:0000256" key="1">
    <source>
        <dbReference type="ARBA" id="ARBA00000799"/>
    </source>
</evidence>
<protein>
    <recommendedName>
        <fullName evidence="3">isochorismate synthase</fullName>
        <ecNumber evidence="3">5.4.4.2</ecNumber>
    </recommendedName>
    <alternativeName>
        <fullName evidence="5">Isochorismate mutase</fullName>
    </alternativeName>
</protein>
<dbReference type="NCBIfam" id="TIGR00543">
    <property type="entry name" value="isochor_syn"/>
    <property type="match status" value="1"/>
</dbReference>
<comment type="caution">
    <text evidence="7">The sequence shown here is derived from an EMBL/GenBank/DDBJ whole genome shotgun (WGS) entry which is preliminary data.</text>
</comment>
<dbReference type="InterPro" id="IPR005801">
    <property type="entry name" value="ADC_synthase"/>
</dbReference>
<comment type="catalytic activity">
    <reaction evidence="1">
        <text>chorismate = isochorismate</text>
        <dbReference type="Rhea" id="RHEA:18985"/>
        <dbReference type="ChEBI" id="CHEBI:29748"/>
        <dbReference type="ChEBI" id="CHEBI:29780"/>
        <dbReference type="EC" id="5.4.4.2"/>
    </reaction>
</comment>
<comment type="similarity">
    <text evidence="2">Belongs to the isochorismate synthase family.</text>
</comment>
<evidence type="ECO:0000259" key="6">
    <source>
        <dbReference type="Pfam" id="PF00425"/>
    </source>
</evidence>
<keyword evidence="4" id="KW-0413">Isomerase</keyword>
<gene>
    <name evidence="7" type="ORF">A9Q93_05985</name>
</gene>
<sequence length="347" mass="39539">MRENLTSYIQSLIENQHPFLLLRKANDNLVRIISQKDKKWHKSAPDNMTYAVFSKFEKTENQVFIPCEVYKEFTYESAAFSLDQKLHESELMDEKERSRYAQLVKKAIKMLKESAVKKVVLSRVQEVTKRTNDLEILEALLQSYAAANCYFFSHPKVGKWMGATPEILAAITGDKLKTMSLAGTAIFNPDGNHIWGKKEIEEQQLVTDFIVENLNNCGVNDLVISDVQTSRAGNLIHLKTDISATIDSSRKEDYIDALHPTPAVCGLPRDKAQRFIQDNEGYDRSFYTGYLGIVEASQANYFVNLRCMQLFENKVKIYVGGGITALSNPILEYDETVQKLITMKRLL</sequence>
<dbReference type="SUPFAM" id="SSF56322">
    <property type="entry name" value="ADC synthase"/>
    <property type="match status" value="1"/>
</dbReference>
<dbReference type="InterPro" id="IPR004561">
    <property type="entry name" value="IsoChor_synthase"/>
</dbReference>
<proteinExistence type="inferred from homology"/>
<evidence type="ECO:0000313" key="8">
    <source>
        <dbReference type="Proteomes" id="UP000196102"/>
    </source>
</evidence>
<dbReference type="EC" id="5.4.4.2" evidence="3"/>
<evidence type="ECO:0000256" key="4">
    <source>
        <dbReference type="ARBA" id="ARBA00023235"/>
    </source>
</evidence>
<dbReference type="PANTHER" id="PTHR42839:SF2">
    <property type="entry name" value="ISOCHORISMATE SYNTHASE ENTC"/>
    <property type="match status" value="1"/>
</dbReference>
<dbReference type="AlphaFoldDB" id="A0A1Z8B0A2"/>
<dbReference type="GO" id="GO:0008909">
    <property type="term" value="F:isochorismate synthase activity"/>
    <property type="evidence" value="ECO:0007669"/>
    <property type="project" value="UniProtKB-EC"/>
</dbReference>
<reference evidence="8" key="1">
    <citation type="journal article" date="2017" name="Proc. Natl. Acad. Sci. U.S.A.">
        <title>Simulation of Deepwater Horizon oil plume reveals substrate specialization within a complex community of hydrocarbon-degraders.</title>
        <authorList>
            <person name="Hu P."/>
            <person name="Dubinsky E.A."/>
            <person name="Probst A.J."/>
            <person name="Wang J."/>
            <person name="Sieber C.M.K."/>
            <person name="Tom L.M."/>
            <person name="Gardinali P."/>
            <person name="Banfield J.F."/>
            <person name="Atlas R.M."/>
            <person name="Andersen G.L."/>
        </authorList>
    </citation>
    <scope>NUCLEOTIDE SEQUENCE [LARGE SCALE GENOMIC DNA]</scope>
</reference>
<dbReference type="Proteomes" id="UP000196102">
    <property type="component" value="Unassembled WGS sequence"/>
</dbReference>
<evidence type="ECO:0000256" key="5">
    <source>
        <dbReference type="ARBA" id="ARBA00041564"/>
    </source>
</evidence>
<name>A0A1Z8B0A2_9FLAO</name>
<organism evidence="7 8">
    <name type="scientific">Nonlabens dokdonensis</name>
    <dbReference type="NCBI Taxonomy" id="328515"/>
    <lineage>
        <taxon>Bacteria</taxon>
        <taxon>Pseudomonadati</taxon>
        <taxon>Bacteroidota</taxon>
        <taxon>Flavobacteriia</taxon>
        <taxon>Flavobacteriales</taxon>
        <taxon>Flavobacteriaceae</taxon>
        <taxon>Nonlabens</taxon>
    </lineage>
</organism>
<evidence type="ECO:0000256" key="2">
    <source>
        <dbReference type="ARBA" id="ARBA00005297"/>
    </source>
</evidence>
<feature type="domain" description="Chorismate-utilising enzyme C-terminal" evidence="6">
    <location>
        <begin position="97"/>
        <end position="339"/>
    </location>
</feature>
<accession>A0A1Z8B0A2</accession>
<dbReference type="PANTHER" id="PTHR42839">
    <property type="entry name" value="ISOCHORISMATE SYNTHASE ENTC"/>
    <property type="match status" value="1"/>
</dbReference>
<evidence type="ECO:0000313" key="7">
    <source>
        <dbReference type="EMBL" id="OUS16013.1"/>
    </source>
</evidence>
<dbReference type="Gene3D" id="3.60.120.10">
    <property type="entry name" value="Anthranilate synthase"/>
    <property type="match status" value="1"/>
</dbReference>